<dbReference type="EMBL" id="JAPCKK010000018">
    <property type="protein sequence ID" value="MDP4098122.1"/>
    <property type="molecule type" value="Genomic_DNA"/>
</dbReference>
<gene>
    <name evidence="2" type="ORF">OIN60_15285</name>
</gene>
<feature type="transmembrane region" description="Helical" evidence="1">
    <location>
        <begin position="108"/>
        <end position="133"/>
    </location>
</feature>
<reference evidence="2 3" key="1">
    <citation type="submission" date="2022-10" db="EMBL/GenBank/DDBJ databases">
        <title>Paenibacillus description and whole genome data of maize root bacterial community.</title>
        <authorList>
            <person name="Marton D."/>
            <person name="Farkas M."/>
            <person name="Cserhati M."/>
        </authorList>
    </citation>
    <scope>NUCLEOTIDE SEQUENCE [LARGE SCALE GENOMIC DNA]</scope>
    <source>
        <strain evidence="2 3">P96</strain>
    </source>
</reference>
<evidence type="ECO:0000313" key="2">
    <source>
        <dbReference type="EMBL" id="MDP4098122.1"/>
    </source>
</evidence>
<dbReference type="PANTHER" id="PTHR37305:SF1">
    <property type="entry name" value="MEMBRANE PROTEIN"/>
    <property type="match status" value="1"/>
</dbReference>
<feature type="transmembrane region" description="Helical" evidence="1">
    <location>
        <begin position="173"/>
        <end position="191"/>
    </location>
</feature>
<organism evidence="2 3">
    <name type="scientific">Paenibacillus zeirhizosphaerae</name>
    <dbReference type="NCBI Taxonomy" id="2987519"/>
    <lineage>
        <taxon>Bacteria</taxon>
        <taxon>Bacillati</taxon>
        <taxon>Bacillota</taxon>
        <taxon>Bacilli</taxon>
        <taxon>Bacillales</taxon>
        <taxon>Paenibacillaceae</taxon>
        <taxon>Paenibacillus</taxon>
    </lineage>
</organism>
<dbReference type="Pfam" id="PF12730">
    <property type="entry name" value="ABC2_membrane_4"/>
    <property type="match status" value="1"/>
</dbReference>
<proteinExistence type="predicted"/>
<keyword evidence="1" id="KW-0472">Membrane</keyword>
<sequence>MVDLLAVELLKLKRSKMLLLSMIGAGLAPFMVVLAFYINRTSADASGEQAVFETLFYNTSMYTVLLIGVPLYSIVAAYLFLREYTEDTLKNLLTIPVSRTGLMISKMLLLLVWILLLSLVAWALTILCGLLGGFDGLSGALILDYLIKFAVEGALLWALTTPVILVTIVMKNYVPSMIAAISITMLNVLVFNSEHRGLVPWTAAFDITHQSLLPLYPAELSYLSIAGVSLVGFASILIYFGKVDIH</sequence>
<feature type="transmembrane region" description="Helical" evidence="1">
    <location>
        <begin position="220"/>
        <end position="240"/>
    </location>
</feature>
<feature type="transmembrane region" description="Helical" evidence="1">
    <location>
        <begin position="145"/>
        <end position="166"/>
    </location>
</feature>
<keyword evidence="3" id="KW-1185">Reference proteome</keyword>
<dbReference type="RefSeq" id="WP_305755906.1">
    <property type="nucleotide sequence ID" value="NZ_JAPCKK010000018.1"/>
</dbReference>
<protein>
    <submittedName>
        <fullName evidence="2">ABC transporter permease</fullName>
    </submittedName>
</protein>
<keyword evidence="1" id="KW-1133">Transmembrane helix</keyword>
<feature type="transmembrane region" description="Helical" evidence="1">
    <location>
        <begin position="59"/>
        <end position="81"/>
    </location>
</feature>
<accession>A0ABT9FTQ9</accession>
<name>A0ABT9FTQ9_9BACL</name>
<dbReference type="PANTHER" id="PTHR37305">
    <property type="entry name" value="INTEGRAL MEMBRANE PROTEIN-RELATED"/>
    <property type="match status" value="1"/>
</dbReference>
<evidence type="ECO:0000256" key="1">
    <source>
        <dbReference type="SAM" id="Phobius"/>
    </source>
</evidence>
<dbReference type="Proteomes" id="UP001241848">
    <property type="component" value="Unassembled WGS sequence"/>
</dbReference>
<comment type="caution">
    <text evidence="2">The sequence shown here is derived from an EMBL/GenBank/DDBJ whole genome shotgun (WGS) entry which is preliminary data.</text>
</comment>
<evidence type="ECO:0000313" key="3">
    <source>
        <dbReference type="Proteomes" id="UP001241848"/>
    </source>
</evidence>
<feature type="transmembrane region" description="Helical" evidence="1">
    <location>
        <begin position="18"/>
        <end position="39"/>
    </location>
</feature>
<keyword evidence="1" id="KW-0812">Transmembrane</keyword>